<name>A0A951QGD8_9CYAN</name>
<dbReference type="AlphaFoldDB" id="A0A951QGD8"/>
<organism evidence="1 2">
    <name type="scientific">Drouetiella hepatica Uher 2000/2452</name>
    <dbReference type="NCBI Taxonomy" id="904376"/>
    <lineage>
        <taxon>Bacteria</taxon>
        <taxon>Bacillati</taxon>
        <taxon>Cyanobacteriota</taxon>
        <taxon>Cyanophyceae</taxon>
        <taxon>Oculatellales</taxon>
        <taxon>Oculatellaceae</taxon>
        <taxon>Drouetiella</taxon>
    </lineage>
</organism>
<evidence type="ECO:0000313" key="1">
    <source>
        <dbReference type="EMBL" id="MBW4662290.1"/>
    </source>
</evidence>
<dbReference type="EMBL" id="JAHHHD010000067">
    <property type="protein sequence ID" value="MBW4662290.1"/>
    <property type="molecule type" value="Genomic_DNA"/>
</dbReference>
<dbReference type="Proteomes" id="UP000757435">
    <property type="component" value="Unassembled WGS sequence"/>
</dbReference>
<protein>
    <submittedName>
        <fullName evidence="1">Uncharacterized protein</fullName>
    </submittedName>
</protein>
<comment type="caution">
    <text evidence="1">The sequence shown here is derived from an EMBL/GenBank/DDBJ whole genome shotgun (WGS) entry which is preliminary data.</text>
</comment>
<reference evidence="1" key="2">
    <citation type="journal article" date="2022" name="Microbiol. Resour. Announc.">
        <title>Metagenome Sequencing to Explore Phylogenomics of Terrestrial Cyanobacteria.</title>
        <authorList>
            <person name="Ward R.D."/>
            <person name="Stajich J.E."/>
            <person name="Johansen J.R."/>
            <person name="Huntemann M."/>
            <person name="Clum A."/>
            <person name="Foster B."/>
            <person name="Foster B."/>
            <person name="Roux S."/>
            <person name="Palaniappan K."/>
            <person name="Varghese N."/>
            <person name="Mukherjee S."/>
            <person name="Reddy T.B.K."/>
            <person name="Daum C."/>
            <person name="Copeland A."/>
            <person name="Chen I.A."/>
            <person name="Ivanova N.N."/>
            <person name="Kyrpides N.C."/>
            <person name="Shapiro N."/>
            <person name="Eloe-Fadrosh E.A."/>
            <person name="Pietrasiak N."/>
        </authorList>
    </citation>
    <scope>NUCLEOTIDE SEQUENCE</scope>
    <source>
        <strain evidence="1">UHER 2000/2452</strain>
    </source>
</reference>
<gene>
    <name evidence="1" type="ORF">KME15_26860</name>
</gene>
<proteinExistence type="predicted"/>
<evidence type="ECO:0000313" key="2">
    <source>
        <dbReference type="Proteomes" id="UP000757435"/>
    </source>
</evidence>
<accession>A0A951QGD8</accession>
<sequence>MGDGKEMWLSTRGVRRAGDPEWEGYIQFVGLPHLREVRTIDSWCNSCVDGNYPVSTLDELWELLGMDLLTVPVPGREYYLLFTDAFGPSGSVRHPRLKLLGYDLSDETWTSSLLNCGR</sequence>
<reference evidence="1" key="1">
    <citation type="submission" date="2021-05" db="EMBL/GenBank/DDBJ databases">
        <authorList>
            <person name="Pietrasiak N."/>
            <person name="Ward R."/>
            <person name="Stajich J.E."/>
            <person name="Kurbessoian T."/>
        </authorList>
    </citation>
    <scope>NUCLEOTIDE SEQUENCE</scope>
    <source>
        <strain evidence="1">UHER 2000/2452</strain>
    </source>
</reference>